<dbReference type="EMBL" id="FXAM01000004">
    <property type="protein sequence ID" value="SMF97754.1"/>
    <property type="molecule type" value="Genomic_DNA"/>
</dbReference>
<evidence type="ECO:0000256" key="2">
    <source>
        <dbReference type="ARBA" id="ARBA00023015"/>
    </source>
</evidence>
<accession>A0A1Y6DCF9</accession>
<dbReference type="SMART" id="SM00422">
    <property type="entry name" value="HTH_MERR"/>
    <property type="match status" value="1"/>
</dbReference>
<name>A0A1Y6DCF9_9GAMM</name>
<dbReference type="PANTHER" id="PTHR30204:SF69">
    <property type="entry name" value="MERR-FAMILY TRANSCRIPTIONAL REGULATOR"/>
    <property type="match status" value="1"/>
</dbReference>
<dbReference type="OrthoDB" id="9800334at2"/>
<dbReference type="Gene3D" id="1.10.1660.10">
    <property type="match status" value="1"/>
</dbReference>
<evidence type="ECO:0000256" key="4">
    <source>
        <dbReference type="ARBA" id="ARBA00023163"/>
    </source>
</evidence>
<keyword evidence="7" id="KW-1185">Reference proteome</keyword>
<keyword evidence="2" id="KW-0805">Transcription regulation</keyword>
<dbReference type="InterPro" id="IPR000551">
    <property type="entry name" value="MerR-type_HTH_dom"/>
</dbReference>
<evidence type="ECO:0000256" key="1">
    <source>
        <dbReference type="ARBA" id="ARBA00022491"/>
    </source>
</evidence>
<dbReference type="PROSITE" id="PS50937">
    <property type="entry name" value="HTH_MERR_2"/>
    <property type="match status" value="1"/>
</dbReference>
<dbReference type="GO" id="GO:0003677">
    <property type="term" value="F:DNA binding"/>
    <property type="evidence" value="ECO:0007669"/>
    <property type="project" value="UniProtKB-KW"/>
</dbReference>
<feature type="domain" description="HTH merR-type" evidence="5">
    <location>
        <begin position="9"/>
        <end position="67"/>
    </location>
</feature>
<dbReference type="STRING" id="1760988.SAMN02949497_0010"/>
<organism evidence="6 7">
    <name type="scientific">Methylomagnum ishizawai</name>
    <dbReference type="NCBI Taxonomy" id="1760988"/>
    <lineage>
        <taxon>Bacteria</taxon>
        <taxon>Pseudomonadati</taxon>
        <taxon>Pseudomonadota</taxon>
        <taxon>Gammaproteobacteria</taxon>
        <taxon>Methylococcales</taxon>
        <taxon>Methylococcaceae</taxon>
        <taxon>Methylomagnum</taxon>
    </lineage>
</organism>
<evidence type="ECO:0000313" key="6">
    <source>
        <dbReference type="EMBL" id="SMF97754.1"/>
    </source>
</evidence>
<dbReference type="InterPro" id="IPR009061">
    <property type="entry name" value="DNA-bd_dom_put_sf"/>
</dbReference>
<dbReference type="SUPFAM" id="SSF46955">
    <property type="entry name" value="Putative DNA-binding domain"/>
    <property type="match status" value="1"/>
</dbReference>
<evidence type="ECO:0000259" key="5">
    <source>
        <dbReference type="PROSITE" id="PS50937"/>
    </source>
</evidence>
<protein>
    <submittedName>
        <fullName evidence="6">DNA-binding transcriptional regulator, MerR family</fullName>
    </submittedName>
</protein>
<dbReference type="PANTHER" id="PTHR30204">
    <property type="entry name" value="REDOX-CYCLING DRUG-SENSING TRANSCRIPTIONAL ACTIVATOR SOXR"/>
    <property type="match status" value="1"/>
</dbReference>
<dbReference type="InterPro" id="IPR047057">
    <property type="entry name" value="MerR_fam"/>
</dbReference>
<dbReference type="Pfam" id="PF13411">
    <property type="entry name" value="MerR_1"/>
    <property type="match status" value="1"/>
</dbReference>
<keyword evidence="3 6" id="KW-0238">DNA-binding</keyword>
<keyword evidence="1" id="KW-0678">Repressor</keyword>
<gene>
    <name evidence="6" type="ORF">SAMN02949497_0010</name>
</gene>
<keyword evidence="4" id="KW-0804">Transcription</keyword>
<dbReference type="AlphaFoldDB" id="A0A1Y6DCF9"/>
<evidence type="ECO:0000313" key="7">
    <source>
        <dbReference type="Proteomes" id="UP000192923"/>
    </source>
</evidence>
<dbReference type="Proteomes" id="UP000192923">
    <property type="component" value="Unassembled WGS sequence"/>
</dbReference>
<sequence>MTQTTDEPIFSIGTVSRLTGIPADTLRAWERRYNAITPRRCPDNNRRGYTRADLTRLGLIKQLVDQGHAVSSVVYLPEEALRERMKVHAEVLAETPEPRPEPEGPARVLVYGEGLPFLVEGWRDELPGLDIVGAYTCHADFERAALVLQPEVLLLELPALQPAAAERARELAFRASARRAVVVYGFAASSLLEQLNRQGVVTLRAPATPAALEEACQLPRPDRPAAANEPGLWAEAVPPRRFDGETLAAVAQSATRLRCECPQHLTDLLFRLGAFELYSGECETQDIQDAELHACLRRAAGRARGLLEEALDRLLRAEGWTGRDEGESGRLRVVAGRGE</sequence>
<dbReference type="GO" id="GO:0003700">
    <property type="term" value="F:DNA-binding transcription factor activity"/>
    <property type="evidence" value="ECO:0007669"/>
    <property type="project" value="InterPro"/>
</dbReference>
<reference evidence="6 7" key="1">
    <citation type="submission" date="2016-12" db="EMBL/GenBank/DDBJ databases">
        <authorList>
            <person name="Song W.-J."/>
            <person name="Kurnit D.M."/>
        </authorList>
    </citation>
    <scope>NUCLEOTIDE SEQUENCE [LARGE SCALE GENOMIC DNA]</scope>
    <source>
        <strain evidence="6 7">175</strain>
    </source>
</reference>
<proteinExistence type="predicted"/>
<dbReference type="RefSeq" id="WP_085216775.1">
    <property type="nucleotide sequence ID" value="NZ_FXAM01000004.1"/>
</dbReference>
<evidence type="ECO:0000256" key="3">
    <source>
        <dbReference type="ARBA" id="ARBA00023125"/>
    </source>
</evidence>